<gene>
    <name evidence="2" type="ORF">GF359_10290</name>
</gene>
<organism evidence="2 3">
    <name type="scientific">candidate division WOR-3 bacterium</name>
    <dbReference type="NCBI Taxonomy" id="2052148"/>
    <lineage>
        <taxon>Bacteria</taxon>
        <taxon>Bacteria division WOR-3</taxon>
    </lineage>
</organism>
<comment type="similarity">
    <text evidence="1">Belongs to the DsrF/TusC family.</text>
</comment>
<comment type="caution">
    <text evidence="2">The sequence shown here is derived from an EMBL/GenBank/DDBJ whole genome shotgun (WGS) entry which is preliminary data.</text>
</comment>
<evidence type="ECO:0000313" key="2">
    <source>
        <dbReference type="EMBL" id="MBD3365589.1"/>
    </source>
</evidence>
<reference evidence="2" key="1">
    <citation type="submission" date="2019-11" db="EMBL/GenBank/DDBJ databases">
        <title>Microbial mats filling the niche in hypersaline microbial mats.</title>
        <authorList>
            <person name="Wong H.L."/>
            <person name="Macleod F.I."/>
            <person name="White R.A. III"/>
            <person name="Burns B.P."/>
        </authorList>
    </citation>
    <scope>NUCLEOTIDE SEQUENCE</scope>
    <source>
        <strain evidence="2">Bin_327</strain>
    </source>
</reference>
<evidence type="ECO:0000256" key="1">
    <source>
        <dbReference type="ARBA" id="ARBA00005996"/>
    </source>
</evidence>
<dbReference type="EMBL" id="WJKJ01000341">
    <property type="protein sequence ID" value="MBD3365589.1"/>
    <property type="molecule type" value="Genomic_DNA"/>
</dbReference>
<dbReference type="SUPFAM" id="SSF75169">
    <property type="entry name" value="DsrEFH-like"/>
    <property type="match status" value="1"/>
</dbReference>
<dbReference type="Pfam" id="PF02635">
    <property type="entry name" value="DsrE"/>
    <property type="match status" value="1"/>
</dbReference>
<dbReference type="InterPro" id="IPR017462">
    <property type="entry name" value="Sulphur_relay_TusC/DsrF"/>
</dbReference>
<dbReference type="PANTHER" id="PTHR38780">
    <property type="entry name" value="PROTEIN TUSC"/>
    <property type="match status" value="1"/>
</dbReference>
<name>A0A9D5KBA1_UNCW3</name>
<sequence>MSPQKTILILLRSCPYGMATAAEGYRVIIGLAGMGLRIHAVLLEDGVLVALKGQNPSGLGMHELSQVFAKLTEFGADLYVHTPSVTERGLSEAGFIDSNLIDDEELKDLITSADHVITFN</sequence>
<dbReference type="Gene3D" id="3.40.1260.10">
    <property type="entry name" value="DsrEFH-like"/>
    <property type="match status" value="1"/>
</dbReference>
<dbReference type="PANTHER" id="PTHR38780:SF1">
    <property type="entry name" value="PROTEIN TUSC"/>
    <property type="match status" value="1"/>
</dbReference>
<evidence type="ECO:0000313" key="3">
    <source>
        <dbReference type="Proteomes" id="UP000630660"/>
    </source>
</evidence>
<accession>A0A9D5KBA1</accession>
<protein>
    <submittedName>
        <fullName evidence="2">Uncharacterized protein</fullName>
    </submittedName>
</protein>
<dbReference type="Proteomes" id="UP000630660">
    <property type="component" value="Unassembled WGS sequence"/>
</dbReference>
<dbReference type="InterPro" id="IPR003787">
    <property type="entry name" value="Sulphur_relay_DsrE/F-like"/>
</dbReference>
<dbReference type="InterPro" id="IPR027396">
    <property type="entry name" value="DsrEFH-like"/>
</dbReference>
<proteinExistence type="inferred from homology"/>
<dbReference type="AlphaFoldDB" id="A0A9D5KBA1"/>